<evidence type="ECO:0000256" key="1">
    <source>
        <dbReference type="SAM" id="Coils"/>
    </source>
</evidence>
<feature type="compositionally biased region" description="Polar residues" evidence="2">
    <location>
        <begin position="1"/>
        <end position="10"/>
    </location>
</feature>
<dbReference type="Proteomes" id="UP001161390">
    <property type="component" value="Unassembled WGS sequence"/>
</dbReference>
<protein>
    <recommendedName>
        <fullName evidence="5">YARHG domain-containing protein</fullName>
    </recommendedName>
</protein>
<evidence type="ECO:0000256" key="2">
    <source>
        <dbReference type="SAM" id="MobiDB-lite"/>
    </source>
</evidence>
<sequence length="368" mass="42753">MFTATATKAQNNHDKADKHHSAKPHSLDAYEKAYRQIIKAGKMQYGEFWFHNGNHIFFSEKPYIECETQFFTSVGVNPSHVDGINNTRKTANWKEFLKRFSNVPSYVENFSYKKPDRLVGSAELKREMGKQCLEVNQPEDSGMIIIGFVSVYIDEKSVFGREIWPDVSFSHDVSFRVENSGAEGNVLFSGEERDGDFRLYLQAVEAAPKTLDEWVNFIVANKTRSEKYDYTKFYKHANGFSEDEVRQAYEAHLFEEDAARQARNEQYREAEEKRLAEQENRQMESDEIYGSCDIERAMTKLNYCDFNGCVKGDGIYGPPLCTEYRSIMFQENPTPNYNINDWYNLETRECFNSRYDAIVDACYTLSNK</sequence>
<feature type="coiled-coil region" evidence="1">
    <location>
        <begin position="260"/>
        <end position="287"/>
    </location>
</feature>
<organism evidence="3 4">
    <name type="scientific">Algimonas porphyrae</name>
    <dbReference type="NCBI Taxonomy" id="1128113"/>
    <lineage>
        <taxon>Bacteria</taxon>
        <taxon>Pseudomonadati</taxon>
        <taxon>Pseudomonadota</taxon>
        <taxon>Alphaproteobacteria</taxon>
        <taxon>Maricaulales</taxon>
        <taxon>Robiginitomaculaceae</taxon>
        <taxon>Algimonas</taxon>
    </lineage>
</organism>
<evidence type="ECO:0008006" key="5">
    <source>
        <dbReference type="Google" id="ProtNLM"/>
    </source>
</evidence>
<accession>A0ABQ5V2H9</accession>
<evidence type="ECO:0000313" key="4">
    <source>
        <dbReference type="Proteomes" id="UP001161390"/>
    </source>
</evidence>
<gene>
    <name evidence="3" type="ORF">GCM10007854_18250</name>
</gene>
<reference evidence="3" key="2">
    <citation type="submission" date="2023-01" db="EMBL/GenBank/DDBJ databases">
        <title>Draft genome sequence of Algimonas porphyrae strain NBRC 108216.</title>
        <authorList>
            <person name="Sun Q."/>
            <person name="Mori K."/>
        </authorList>
    </citation>
    <scope>NUCLEOTIDE SEQUENCE</scope>
    <source>
        <strain evidence="3">NBRC 108216</strain>
    </source>
</reference>
<comment type="caution">
    <text evidence="3">The sequence shown here is derived from an EMBL/GenBank/DDBJ whole genome shotgun (WGS) entry which is preliminary data.</text>
</comment>
<proteinExistence type="predicted"/>
<evidence type="ECO:0000313" key="3">
    <source>
        <dbReference type="EMBL" id="GLQ20870.1"/>
    </source>
</evidence>
<reference evidence="3" key="1">
    <citation type="journal article" date="2014" name="Int. J. Syst. Evol. Microbiol.">
        <title>Complete genome of a new Firmicutes species belonging to the dominant human colonic microbiota ('Ruminococcus bicirculans') reveals two chromosomes and a selective capacity to utilize plant glucans.</title>
        <authorList>
            <consortium name="NISC Comparative Sequencing Program"/>
            <person name="Wegmann U."/>
            <person name="Louis P."/>
            <person name="Goesmann A."/>
            <person name="Henrissat B."/>
            <person name="Duncan S.H."/>
            <person name="Flint H.J."/>
        </authorList>
    </citation>
    <scope>NUCLEOTIDE SEQUENCE</scope>
    <source>
        <strain evidence="3">NBRC 108216</strain>
    </source>
</reference>
<name>A0ABQ5V2H9_9PROT</name>
<feature type="region of interest" description="Disordered" evidence="2">
    <location>
        <begin position="1"/>
        <end position="25"/>
    </location>
</feature>
<keyword evidence="4" id="KW-1185">Reference proteome</keyword>
<keyword evidence="1" id="KW-0175">Coiled coil</keyword>
<feature type="compositionally biased region" description="Basic and acidic residues" evidence="2">
    <location>
        <begin position="11"/>
        <end position="25"/>
    </location>
</feature>
<dbReference type="EMBL" id="BSNJ01000003">
    <property type="protein sequence ID" value="GLQ20870.1"/>
    <property type="molecule type" value="Genomic_DNA"/>
</dbReference>